<organism evidence="2 3">
    <name type="scientific">Tilletia walkeri</name>
    <dbReference type="NCBI Taxonomy" id="117179"/>
    <lineage>
        <taxon>Eukaryota</taxon>
        <taxon>Fungi</taxon>
        <taxon>Dikarya</taxon>
        <taxon>Basidiomycota</taxon>
        <taxon>Ustilaginomycotina</taxon>
        <taxon>Exobasidiomycetes</taxon>
        <taxon>Tilletiales</taxon>
        <taxon>Tilletiaceae</taxon>
        <taxon>Tilletia</taxon>
    </lineage>
</organism>
<comment type="caution">
    <text evidence="2">The sequence shown here is derived from an EMBL/GenBank/DDBJ whole genome shotgun (WGS) entry which is preliminary data.</text>
</comment>
<proteinExistence type="predicted"/>
<evidence type="ECO:0000313" key="3">
    <source>
        <dbReference type="Proteomes" id="UP000078113"/>
    </source>
</evidence>
<sequence>MRTSTFLPLLLGALAGLTGSSAYVTPWPQVALRILGPVIEKLGFPAHDNSRIVQTTNSLGPTTSFAQAIDKPSGPHIFRGTSLIFSQPRDRKGRLEEGAPGLNTAAFYCYFDEKVGYVSFGWFMGGDPNSINGDDVNPEGEGHGWFEWTTSIDCDKAATHCKVHTINVLAGDEDGKHFLDHDYVIVRFDLNSHSGMRSLDGLLDSKKTQLRMRPEDLGFYASYLTHPWGFMGAGVRHLVAKDECQRALTTLKRLSQPHPLSFELDDKVCDSAPAA</sequence>
<reference evidence="2" key="1">
    <citation type="submission" date="2016-04" db="EMBL/GenBank/DDBJ databases">
        <authorList>
            <person name="Nguyen H.D."/>
            <person name="Samba Siva P."/>
            <person name="Cullis J."/>
            <person name="Levesque C.A."/>
            <person name="Hambleton S."/>
        </authorList>
    </citation>
    <scope>NUCLEOTIDE SEQUENCE</scope>
    <source>
        <strain evidence="2">DAOMC 236422</strain>
    </source>
</reference>
<name>A0A8X7T4R4_9BASI</name>
<dbReference type="Proteomes" id="UP000078113">
    <property type="component" value="Unassembled WGS sequence"/>
</dbReference>
<protein>
    <submittedName>
        <fullName evidence="2">Uncharacterized protein</fullName>
    </submittedName>
</protein>
<gene>
    <name evidence="2" type="ORF">A4X09_0g4728</name>
</gene>
<keyword evidence="1" id="KW-0732">Signal</keyword>
<accession>A0A8X7T4R4</accession>
<keyword evidence="3" id="KW-1185">Reference proteome</keyword>
<feature type="chain" id="PRO_5036502380" evidence="1">
    <location>
        <begin position="23"/>
        <end position="275"/>
    </location>
</feature>
<dbReference type="AlphaFoldDB" id="A0A8X7T4R4"/>
<dbReference type="EMBL" id="LWDG02000212">
    <property type="protein sequence ID" value="KAE8267618.1"/>
    <property type="molecule type" value="Genomic_DNA"/>
</dbReference>
<evidence type="ECO:0000313" key="2">
    <source>
        <dbReference type="EMBL" id="KAE8267618.1"/>
    </source>
</evidence>
<evidence type="ECO:0000256" key="1">
    <source>
        <dbReference type="SAM" id="SignalP"/>
    </source>
</evidence>
<feature type="signal peptide" evidence="1">
    <location>
        <begin position="1"/>
        <end position="22"/>
    </location>
</feature>
<reference evidence="2" key="2">
    <citation type="journal article" date="2019" name="IMA Fungus">
        <title>Genome sequencing and comparison of five Tilletia species to identify candidate genes for the detection of regulated species infecting wheat.</title>
        <authorList>
            <person name="Nguyen H.D.T."/>
            <person name="Sultana T."/>
            <person name="Kesanakurti P."/>
            <person name="Hambleton S."/>
        </authorList>
    </citation>
    <scope>NUCLEOTIDE SEQUENCE</scope>
    <source>
        <strain evidence="2">DAOMC 236422</strain>
    </source>
</reference>